<evidence type="ECO:0000313" key="2">
    <source>
        <dbReference type="Proteomes" id="UP000483672"/>
    </source>
</evidence>
<gene>
    <name evidence="1" type="ORF">TWF191_003924</name>
</gene>
<dbReference type="Proteomes" id="UP000483672">
    <property type="component" value="Unassembled WGS sequence"/>
</dbReference>
<evidence type="ECO:0000313" key="1">
    <source>
        <dbReference type="EMBL" id="KAF3231948.1"/>
    </source>
</evidence>
<dbReference type="InterPro" id="IPR013083">
    <property type="entry name" value="Znf_RING/FYVE/PHD"/>
</dbReference>
<dbReference type="Gene3D" id="3.30.40.10">
    <property type="entry name" value="Zinc/RING finger domain, C3HC4 (zinc finger)"/>
    <property type="match status" value="1"/>
</dbReference>
<protein>
    <submittedName>
        <fullName evidence="1">Uncharacterized protein</fullName>
    </submittedName>
</protein>
<dbReference type="EMBL" id="WIPF01000002">
    <property type="protein sequence ID" value="KAF3231948.1"/>
    <property type="molecule type" value="Genomic_DNA"/>
</dbReference>
<comment type="caution">
    <text evidence="1">The sequence shown here is derived from an EMBL/GenBank/DDBJ whole genome shotgun (WGS) entry which is preliminary data.</text>
</comment>
<accession>A0A6G1MMN3</accession>
<reference evidence="1 2" key="1">
    <citation type="submission" date="2019-06" db="EMBL/GenBank/DDBJ databases">
        <authorList>
            <person name="Palmer J.M."/>
        </authorList>
    </citation>
    <scope>NUCLEOTIDE SEQUENCE [LARGE SCALE GENOMIC DNA]</scope>
    <source>
        <strain evidence="1 2">TWF191</strain>
    </source>
</reference>
<organism evidence="1 2">
    <name type="scientific">Orbilia oligospora</name>
    <name type="common">Nematode-trapping fungus</name>
    <name type="synonym">Arthrobotrys oligospora</name>
    <dbReference type="NCBI Taxonomy" id="2813651"/>
    <lineage>
        <taxon>Eukaryota</taxon>
        <taxon>Fungi</taxon>
        <taxon>Dikarya</taxon>
        <taxon>Ascomycota</taxon>
        <taxon>Pezizomycotina</taxon>
        <taxon>Orbiliomycetes</taxon>
        <taxon>Orbiliales</taxon>
        <taxon>Orbiliaceae</taxon>
        <taxon>Orbilia</taxon>
    </lineage>
</organism>
<sequence>MATRLSSRADSIAGLFTPNNFFILTGDCYLSLFRKHYPRLTVFRDTVTESGDTIGLSILASCCICSRSFNIGEKLYTLPCSASHFAHVSCLNGAFETEDGVIRAQIPGSAVNLGDVISAPCPVCDQEIPLYEHLLPNERARCRVALGKVPEIDLPIQFAALSKDEWSIIGQPQFLPVPWGNLRRYITADHIQYEDHRPVVPRYCLEQTLTSNNPENPTDAICLRTNRERLCELPCLAFLHQRLRDDQSLPPDAQSLRRRMLFRLYLVTDIVNAICVRDTTFIHLYIQARVNCGGVAWFGFREYRDYILGLEGFHPPISWIEFHEELDDFARAHNAPGLIHLSNLGRMGAEIKRFDRQALRLLRVQRNQNTANPDIAVKMQELQAARTHELSQGFEAWRLEDQTIRRPEWRDESDELDDGHQRA</sequence>
<name>A0A6G1MMN3_ORBOL</name>
<dbReference type="SUPFAM" id="SSF57850">
    <property type="entry name" value="RING/U-box"/>
    <property type="match status" value="1"/>
</dbReference>
<dbReference type="AlphaFoldDB" id="A0A6G1MMN3"/>
<proteinExistence type="predicted"/>